<accession>A0A7S3AFQ8</accession>
<protein>
    <recommendedName>
        <fullName evidence="8">Protein kinase domain-containing protein</fullName>
    </recommendedName>
</protein>
<feature type="compositionally biased region" description="Acidic residues" evidence="7">
    <location>
        <begin position="258"/>
        <end position="278"/>
    </location>
</feature>
<reference evidence="9" key="1">
    <citation type="submission" date="2021-01" db="EMBL/GenBank/DDBJ databases">
        <authorList>
            <person name="Corre E."/>
            <person name="Pelletier E."/>
            <person name="Niang G."/>
            <person name="Scheremetjew M."/>
            <person name="Finn R."/>
            <person name="Kale V."/>
            <person name="Holt S."/>
            <person name="Cochrane G."/>
            <person name="Meng A."/>
            <person name="Brown T."/>
            <person name="Cohen L."/>
        </authorList>
    </citation>
    <scope>NUCLEOTIDE SEQUENCE</scope>
    <source>
        <strain evidence="9">CCMP281</strain>
    </source>
</reference>
<dbReference type="SMART" id="SM00220">
    <property type="entry name" value="S_TKc"/>
    <property type="match status" value="1"/>
</dbReference>
<dbReference type="FunFam" id="1.10.510.10:FF:000048">
    <property type="entry name" value="Protein kinase C"/>
    <property type="match status" value="1"/>
</dbReference>
<sequence length="348" mass="38482">MLVAVKQVNGALTEKAVLKLRGHPYIVRLYYAFQDHESLHMALDYMPGGDLWDRIEAEKGIPLDRARLYVAQVSLALAHLHDVLKVIYRDLKPENVLIDKQGHARLTDFGLAKTAERGKSFCGSEEYMAPEVVMGKDEHDKTVDWWGAGVLLHEMLCGSTPFCDDNPRNVLRKIAEEPITVSADLADDEARGIIVSLLEKDPKARLGAGSEGSQAVKTHAFFGPIDWKKLYDRGYSSSWIPPDPEQAAAEGQTKGGDGDSDEDGSGDIDAETDEESDDEWHMHVPGGGQQEGADDGYPDLFRGFTFRREQSMINPSSRASSKMTRSMTRRKRAESSASEAQSDTSLPE</sequence>
<evidence type="ECO:0000256" key="3">
    <source>
        <dbReference type="ARBA" id="ARBA00022679"/>
    </source>
</evidence>
<evidence type="ECO:0000259" key="8">
    <source>
        <dbReference type="PROSITE" id="PS50011"/>
    </source>
</evidence>
<dbReference type="EMBL" id="HBHX01007151">
    <property type="protein sequence ID" value="CAE0103284.1"/>
    <property type="molecule type" value="Transcribed_RNA"/>
</dbReference>
<dbReference type="Gene3D" id="1.10.510.10">
    <property type="entry name" value="Transferase(Phosphotransferase) domain 1"/>
    <property type="match status" value="1"/>
</dbReference>
<feature type="region of interest" description="Disordered" evidence="7">
    <location>
        <begin position="238"/>
        <end position="348"/>
    </location>
</feature>
<dbReference type="PROSITE" id="PS00108">
    <property type="entry name" value="PROTEIN_KINASE_ST"/>
    <property type="match status" value="1"/>
</dbReference>
<evidence type="ECO:0000256" key="1">
    <source>
        <dbReference type="ARBA" id="ARBA00022527"/>
    </source>
</evidence>
<dbReference type="GO" id="GO:0004674">
    <property type="term" value="F:protein serine/threonine kinase activity"/>
    <property type="evidence" value="ECO:0007669"/>
    <property type="project" value="UniProtKB-KW"/>
</dbReference>
<evidence type="ECO:0000256" key="7">
    <source>
        <dbReference type="SAM" id="MobiDB-lite"/>
    </source>
</evidence>
<keyword evidence="3" id="KW-0808">Transferase</keyword>
<keyword evidence="4" id="KW-0547">Nucleotide-binding</keyword>
<keyword evidence="6" id="KW-0067">ATP-binding</keyword>
<name>A0A7S3AFQ8_9EUKA</name>
<dbReference type="InterPro" id="IPR008271">
    <property type="entry name" value="Ser/Thr_kinase_AS"/>
</dbReference>
<dbReference type="Gene3D" id="3.30.200.20">
    <property type="entry name" value="Phosphorylase Kinase, domain 1"/>
    <property type="match status" value="1"/>
</dbReference>
<dbReference type="InterPro" id="IPR011009">
    <property type="entry name" value="Kinase-like_dom_sf"/>
</dbReference>
<dbReference type="PROSITE" id="PS50011">
    <property type="entry name" value="PROTEIN_KINASE_DOM"/>
    <property type="match status" value="1"/>
</dbReference>
<evidence type="ECO:0000313" key="9">
    <source>
        <dbReference type="EMBL" id="CAE0103284.1"/>
    </source>
</evidence>
<organism evidence="9">
    <name type="scientific">Haptolina ericina</name>
    <dbReference type="NCBI Taxonomy" id="156174"/>
    <lineage>
        <taxon>Eukaryota</taxon>
        <taxon>Haptista</taxon>
        <taxon>Haptophyta</taxon>
        <taxon>Prymnesiophyceae</taxon>
        <taxon>Prymnesiales</taxon>
        <taxon>Prymnesiaceae</taxon>
        <taxon>Haptolina</taxon>
    </lineage>
</organism>
<keyword evidence="5" id="KW-0418">Kinase</keyword>
<gene>
    <name evidence="9" type="ORF">HERI1096_LOCUS3942</name>
</gene>
<evidence type="ECO:0000256" key="2">
    <source>
        <dbReference type="ARBA" id="ARBA00022553"/>
    </source>
</evidence>
<keyword evidence="2" id="KW-0597">Phosphoprotein</keyword>
<dbReference type="InterPro" id="IPR045270">
    <property type="entry name" value="STKc_AGC"/>
</dbReference>
<dbReference type="PANTHER" id="PTHR24351">
    <property type="entry name" value="RIBOSOMAL PROTEIN S6 KINASE"/>
    <property type="match status" value="1"/>
</dbReference>
<dbReference type="CDD" id="cd05123">
    <property type="entry name" value="STKc_AGC"/>
    <property type="match status" value="1"/>
</dbReference>
<evidence type="ECO:0000256" key="4">
    <source>
        <dbReference type="ARBA" id="ARBA00022741"/>
    </source>
</evidence>
<proteinExistence type="predicted"/>
<dbReference type="SUPFAM" id="SSF56112">
    <property type="entry name" value="Protein kinase-like (PK-like)"/>
    <property type="match status" value="1"/>
</dbReference>
<feature type="compositionally biased region" description="Polar residues" evidence="7">
    <location>
        <begin position="335"/>
        <end position="348"/>
    </location>
</feature>
<evidence type="ECO:0000256" key="6">
    <source>
        <dbReference type="ARBA" id="ARBA00022840"/>
    </source>
</evidence>
<feature type="domain" description="Protein kinase" evidence="8">
    <location>
        <begin position="1"/>
        <end position="222"/>
    </location>
</feature>
<evidence type="ECO:0000256" key="5">
    <source>
        <dbReference type="ARBA" id="ARBA00022777"/>
    </source>
</evidence>
<feature type="compositionally biased region" description="Polar residues" evidence="7">
    <location>
        <begin position="311"/>
        <end position="326"/>
    </location>
</feature>
<dbReference type="Pfam" id="PF00069">
    <property type="entry name" value="Pkinase"/>
    <property type="match status" value="1"/>
</dbReference>
<dbReference type="GO" id="GO:0005524">
    <property type="term" value="F:ATP binding"/>
    <property type="evidence" value="ECO:0007669"/>
    <property type="project" value="UniProtKB-KW"/>
</dbReference>
<keyword evidence="1" id="KW-0723">Serine/threonine-protein kinase</keyword>
<dbReference type="InterPro" id="IPR000719">
    <property type="entry name" value="Prot_kinase_dom"/>
</dbReference>
<dbReference type="AlphaFoldDB" id="A0A7S3AFQ8"/>